<dbReference type="InParanoid" id="A0A1X7TRP3"/>
<organism evidence="1">
    <name type="scientific">Amphimedon queenslandica</name>
    <name type="common">Sponge</name>
    <dbReference type="NCBI Taxonomy" id="400682"/>
    <lineage>
        <taxon>Eukaryota</taxon>
        <taxon>Metazoa</taxon>
        <taxon>Porifera</taxon>
        <taxon>Demospongiae</taxon>
        <taxon>Heteroscleromorpha</taxon>
        <taxon>Haplosclerida</taxon>
        <taxon>Niphatidae</taxon>
        <taxon>Amphimedon</taxon>
    </lineage>
</organism>
<sequence length="87" mass="9907">MNCMRTGDLKKFLKITKLMTIPISNAVALLSRIHPQTKCRCHDFCSLAIYTGKTSSSCLPDFLEDLILTRGLQWYPERGSRPFLGEK</sequence>
<evidence type="ECO:0000313" key="1">
    <source>
        <dbReference type="EnsemblMetazoa" id="Aqu2.1.17760_001"/>
    </source>
</evidence>
<accession>A0A1X7TRP3</accession>
<name>A0A1X7TRP3_AMPQE</name>
<protein>
    <submittedName>
        <fullName evidence="1">Uncharacterized protein</fullName>
    </submittedName>
</protein>
<dbReference type="AlphaFoldDB" id="A0A1X7TRP3"/>
<proteinExistence type="predicted"/>
<reference evidence="1" key="1">
    <citation type="submission" date="2017-05" db="UniProtKB">
        <authorList>
            <consortium name="EnsemblMetazoa"/>
        </authorList>
    </citation>
    <scope>IDENTIFICATION</scope>
</reference>
<dbReference type="EnsemblMetazoa" id="Aqu2.1.17760_001">
    <property type="protein sequence ID" value="Aqu2.1.17760_001"/>
    <property type="gene ID" value="Aqu2.1.17760"/>
</dbReference>